<dbReference type="AlphaFoldDB" id="A0A4S3TQZ0"/>
<evidence type="ECO:0000313" key="2">
    <source>
        <dbReference type="Proteomes" id="UP000318864"/>
    </source>
</evidence>
<dbReference type="InterPro" id="IPR046345">
    <property type="entry name" value="TraB_PrgY-like"/>
</dbReference>
<accession>A0A4S3TQZ0</accession>
<dbReference type="PANTHER" id="PTHR21530:SF7">
    <property type="entry name" value="TRAB DOMAIN-CONTAINING PROTEIN"/>
    <property type="match status" value="1"/>
</dbReference>
<dbReference type="Pfam" id="PF01963">
    <property type="entry name" value="TraB_PrgY_gumN"/>
    <property type="match status" value="1"/>
</dbReference>
<dbReference type="PANTHER" id="PTHR21530">
    <property type="entry name" value="PHEROMONE SHUTDOWN PROTEIN"/>
    <property type="match status" value="1"/>
</dbReference>
<reference evidence="1 2" key="1">
    <citation type="submission" date="2018-10" db="EMBL/GenBank/DDBJ databases">
        <title>Natronolimnobius sp. XQ-INN 246 isolated from Inner Mongolia Autonomous Region of China.</title>
        <authorList>
            <person name="Xue Q."/>
        </authorList>
    </citation>
    <scope>NUCLEOTIDE SEQUENCE [LARGE SCALE GENOMIC DNA]</scope>
    <source>
        <strain evidence="1 2">XQ-INN 246</strain>
    </source>
</reference>
<dbReference type="EMBL" id="RBZW01000012">
    <property type="protein sequence ID" value="THE66050.1"/>
    <property type="molecule type" value="Genomic_DNA"/>
</dbReference>
<dbReference type="InterPro" id="IPR002816">
    <property type="entry name" value="TraB/PrgY/GumN_fam"/>
</dbReference>
<protein>
    <submittedName>
        <fullName evidence="1">Conjugal transfer protein TraB</fullName>
    </submittedName>
</protein>
<proteinExistence type="predicted"/>
<comment type="caution">
    <text evidence="1">The sequence shown here is derived from an EMBL/GenBank/DDBJ whole genome shotgun (WGS) entry which is preliminary data.</text>
</comment>
<dbReference type="RefSeq" id="WP_141463388.1">
    <property type="nucleotide sequence ID" value="NZ_RBZW01000012.1"/>
</dbReference>
<organism evidence="1 2">
    <name type="scientific">Salinadaptatus halalkaliphilus</name>
    <dbReference type="NCBI Taxonomy" id="2419781"/>
    <lineage>
        <taxon>Archaea</taxon>
        <taxon>Methanobacteriati</taxon>
        <taxon>Methanobacteriota</taxon>
        <taxon>Stenosarchaea group</taxon>
        <taxon>Halobacteria</taxon>
        <taxon>Halobacteriales</taxon>
        <taxon>Natrialbaceae</taxon>
        <taxon>Salinadaptatus</taxon>
    </lineage>
</organism>
<gene>
    <name evidence="1" type="ORF">D8Y22_03760</name>
</gene>
<dbReference type="Proteomes" id="UP000318864">
    <property type="component" value="Unassembled WGS sequence"/>
</dbReference>
<keyword evidence="2" id="KW-1185">Reference proteome</keyword>
<sequence length="246" mass="27442">MSNSGSITLVPSVHFSPTHRRRVRATIRETKPDVVAVELDEKRFERLERQANRDPFDLPFPVAVTYTLLRTVQRAVVRLYGLDPETTDMAVAIEAAAELDTEVALIDRPIDETVSALTDRIGLETIPKVFARAQRIDPAQQARALEATRVPFSEIRHGDDVQPAIDQVRRLLPEVAEVLIDTRDRIMARRLYALARDGNDVVAVIGAGHHNGIHHRLESLVAAGDDIDATIPRRRPAGEPTRIPIE</sequence>
<name>A0A4S3TQZ0_9EURY</name>
<dbReference type="CDD" id="cd14726">
    <property type="entry name" value="TraB_PrgY-like"/>
    <property type="match status" value="1"/>
</dbReference>
<dbReference type="OrthoDB" id="185689at2157"/>
<evidence type="ECO:0000313" key="1">
    <source>
        <dbReference type="EMBL" id="THE66050.1"/>
    </source>
</evidence>